<dbReference type="InterPro" id="IPR011856">
    <property type="entry name" value="tRNA_endonuc-like_dom_sf"/>
</dbReference>
<proteinExistence type="predicted"/>
<name>A0AA96X526_LEPBY</name>
<evidence type="ECO:0000313" key="1">
    <source>
        <dbReference type="EMBL" id="WNZ45740.1"/>
    </source>
</evidence>
<dbReference type="EMBL" id="CP130144">
    <property type="protein sequence ID" value="WNZ45740.1"/>
    <property type="molecule type" value="Genomic_DNA"/>
</dbReference>
<sequence>MPAKDLYHDAMKNALSKDGWMITRDPLTIEYEEIQVYADMAATKLFAAERNARKIAVEVKSFISPSPVRDLEVALGQYIIYRSFLSLTDPERQVYLAIREEIFNSFFQFKAVQTIIEQNQILLIVIDTANEVIVRWTS</sequence>
<reference evidence="1" key="1">
    <citation type="journal article" date="2023" name="Plants (Basel)">
        <title>Genomic Analysis of Leptolyngbya boryana CZ1 Reveals Efficient Carbon Fixation Modules.</title>
        <authorList>
            <person name="Bai X."/>
            <person name="Wang H."/>
            <person name="Cheng W."/>
            <person name="Wang J."/>
            <person name="Ma M."/>
            <person name="Hu H."/>
            <person name="Song Z."/>
            <person name="Ma H."/>
            <person name="Fan Y."/>
            <person name="Du C."/>
            <person name="Xu J."/>
        </authorList>
    </citation>
    <scope>NUCLEOTIDE SEQUENCE</scope>
    <source>
        <strain evidence="1">CZ1</strain>
    </source>
</reference>
<gene>
    <name evidence="1" type="ORF">Q2T42_28530</name>
</gene>
<accession>A0AA96X526</accession>
<dbReference type="InterPro" id="IPR014919">
    <property type="entry name" value="XisH"/>
</dbReference>
<dbReference type="Pfam" id="PF08814">
    <property type="entry name" value="XisH"/>
    <property type="match status" value="1"/>
</dbReference>
<dbReference type="Gene3D" id="3.40.1350.10">
    <property type="match status" value="1"/>
</dbReference>
<reference evidence="1" key="2">
    <citation type="submission" date="2023-07" db="EMBL/GenBank/DDBJ databases">
        <authorList>
            <person name="Bai X.-H."/>
            <person name="Wang H.-H."/>
            <person name="Wang J."/>
            <person name="Ma M.-Y."/>
            <person name="Hu H.-H."/>
            <person name="Song Z.-L."/>
            <person name="Ma H.-G."/>
            <person name="Fan Y."/>
            <person name="Du C.-Y."/>
            <person name="Xu J.-C."/>
        </authorList>
    </citation>
    <scope>NUCLEOTIDE SEQUENCE</scope>
    <source>
        <strain evidence="1">CZ1</strain>
    </source>
</reference>
<dbReference type="GO" id="GO:0003676">
    <property type="term" value="F:nucleic acid binding"/>
    <property type="evidence" value="ECO:0007669"/>
    <property type="project" value="InterPro"/>
</dbReference>
<protein>
    <submittedName>
        <fullName evidence="1">XisH family protein</fullName>
    </submittedName>
</protein>
<dbReference type="InterPro" id="IPR011335">
    <property type="entry name" value="Restrct_endonuc-II-like"/>
</dbReference>
<dbReference type="AlphaFoldDB" id="A0AA96X526"/>
<dbReference type="SUPFAM" id="SSF52980">
    <property type="entry name" value="Restriction endonuclease-like"/>
    <property type="match status" value="1"/>
</dbReference>
<dbReference type="RefSeq" id="WP_190647499.1">
    <property type="nucleotide sequence ID" value="NZ_CP130144.1"/>
</dbReference>
<dbReference type="CDD" id="cd22366">
    <property type="entry name" value="XisH-like"/>
    <property type="match status" value="1"/>
</dbReference>
<organism evidence="1">
    <name type="scientific">Leptolyngbya boryana CZ1</name>
    <dbReference type="NCBI Taxonomy" id="3060204"/>
    <lineage>
        <taxon>Bacteria</taxon>
        <taxon>Bacillati</taxon>
        <taxon>Cyanobacteriota</taxon>
        <taxon>Cyanophyceae</taxon>
        <taxon>Leptolyngbyales</taxon>
        <taxon>Leptolyngbyaceae</taxon>
        <taxon>Leptolyngbya group</taxon>
        <taxon>Leptolyngbya</taxon>
    </lineage>
</organism>